<evidence type="ECO:0000256" key="2">
    <source>
        <dbReference type="ARBA" id="ARBA00022475"/>
    </source>
</evidence>
<feature type="transmembrane region" description="Helical" evidence="6">
    <location>
        <begin position="51"/>
        <end position="71"/>
    </location>
</feature>
<feature type="transmembrane region" description="Helical" evidence="6">
    <location>
        <begin position="154"/>
        <end position="176"/>
    </location>
</feature>
<evidence type="ECO:0000256" key="1">
    <source>
        <dbReference type="ARBA" id="ARBA00004651"/>
    </source>
</evidence>
<feature type="transmembrane region" description="Helical" evidence="6">
    <location>
        <begin position="182"/>
        <end position="202"/>
    </location>
</feature>
<evidence type="ECO:0008006" key="9">
    <source>
        <dbReference type="Google" id="ProtNLM"/>
    </source>
</evidence>
<feature type="transmembrane region" description="Helical" evidence="6">
    <location>
        <begin position="297"/>
        <end position="325"/>
    </location>
</feature>
<evidence type="ECO:0000256" key="4">
    <source>
        <dbReference type="ARBA" id="ARBA00022989"/>
    </source>
</evidence>
<comment type="subcellular location">
    <subcellularLocation>
        <location evidence="1">Cell membrane</location>
        <topology evidence="1">Multi-pass membrane protein</topology>
    </subcellularLocation>
</comment>
<dbReference type="EMBL" id="CP117523">
    <property type="protein sequence ID" value="WWD82648.1"/>
    <property type="molecule type" value="Genomic_DNA"/>
</dbReference>
<sequence>MSNNLFSKYKIMSEEMKAAFWYAVSNIGQKIAPWLVMIILTHMLATTQYGVYSIFLSWTEIVEIVITLRIYSNGYVAGLVQNSSSRGVYTATMQKLCFFLITFWLCVYLICNTFITKVMGIDFSLVLLMIISFYGTTGFGLWASRQRVDNNYRVMFVATLFYGILGPIAGALTVFMKIDNPILVVVIVRTFIQLLVAIPFIISNIRGQLRRFDFQLAREAIEYNLPLIPYYLSMVILNQSDRLMIQRFEGYEKAGIYSVAYSAAMMIFIISGALNLSLQPWLFRGLKRKLNDNQSNLITTGTIIVAICAVFMIVLAPEAILILGGEKYLEAIWIVPPVVISVIVMFIYQQFANVLFYFKSTRMILFASVISAALNIILNAYFIPIYGYYAAGYTTLFSYLFVLFLYYKFMKMTCLKNCVNSLNFFDIKKQMLVLLVLIIIAIFMMAFYRGVVIRYTVFFVTLFIIFIKRRWFLQMIKQTKF</sequence>
<feature type="transmembrane region" description="Helical" evidence="6">
    <location>
        <begin position="20"/>
        <end position="45"/>
    </location>
</feature>
<dbReference type="PANTHER" id="PTHR30250">
    <property type="entry name" value="PST FAMILY PREDICTED COLANIC ACID TRANSPORTER"/>
    <property type="match status" value="1"/>
</dbReference>
<accession>A0ABZ2ESZ8</accession>
<organism evidence="7 8">
    <name type="scientific">Terrisporobacter glycolicus ATCC 14880 = DSM 1288</name>
    <dbReference type="NCBI Taxonomy" id="1121315"/>
    <lineage>
        <taxon>Bacteria</taxon>
        <taxon>Bacillati</taxon>
        <taxon>Bacillota</taxon>
        <taxon>Clostridia</taxon>
        <taxon>Peptostreptococcales</taxon>
        <taxon>Peptostreptococcaceae</taxon>
        <taxon>Terrisporobacter</taxon>
    </lineage>
</organism>
<dbReference type="InterPro" id="IPR050833">
    <property type="entry name" value="Poly_Biosynth_Transport"/>
</dbReference>
<feature type="transmembrane region" description="Helical" evidence="6">
    <location>
        <begin position="331"/>
        <end position="351"/>
    </location>
</feature>
<feature type="transmembrane region" description="Helical" evidence="6">
    <location>
        <begin position="430"/>
        <end position="447"/>
    </location>
</feature>
<dbReference type="InterPro" id="IPR002797">
    <property type="entry name" value="Polysacc_synth"/>
</dbReference>
<feature type="transmembrane region" description="Helical" evidence="6">
    <location>
        <begin position="223"/>
        <end position="240"/>
    </location>
</feature>
<proteinExistence type="predicted"/>
<name>A0ABZ2ESZ8_9FIRM</name>
<feature type="transmembrane region" description="Helical" evidence="6">
    <location>
        <begin position="96"/>
        <end position="115"/>
    </location>
</feature>
<reference evidence="7 8" key="1">
    <citation type="journal article" date="2023" name="PLoS ONE">
        <title>Genome-based metabolic and phylogenomic analysis of three Terrisporobacter species.</title>
        <authorList>
            <person name="Boer T."/>
            <person name="Bengelsdorf F.R."/>
            <person name="Bomeke M."/>
            <person name="Daniel R."/>
            <person name="Poehlein A."/>
        </authorList>
    </citation>
    <scope>NUCLEOTIDE SEQUENCE [LARGE SCALE GENOMIC DNA]</scope>
    <source>
        <strain evidence="7 8">DSM 1288</strain>
    </source>
</reference>
<dbReference type="Pfam" id="PF01943">
    <property type="entry name" value="Polysacc_synt"/>
    <property type="match status" value="1"/>
</dbReference>
<feature type="transmembrane region" description="Helical" evidence="6">
    <location>
        <begin position="363"/>
        <end position="382"/>
    </location>
</feature>
<feature type="transmembrane region" description="Helical" evidence="6">
    <location>
        <begin position="388"/>
        <end position="409"/>
    </location>
</feature>
<evidence type="ECO:0000256" key="6">
    <source>
        <dbReference type="SAM" id="Phobius"/>
    </source>
</evidence>
<protein>
    <recommendedName>
        <fullName evidence="9">Polysaccharide biosynthesis protein</fullName>
    </recommendedName>
</protein>
<evidence type="ECO:0000313" key="8">
    <source>
        <dbReference type="Proteomes" id="UP001348492"/>
    </source>
</evidence>
<keyword evidence="2" id="KW-1003">Cell membrane</keyword>
<feature type="transmembrane region" description="Helical" evidence="6">
    <location>
        <begin position="255"/>
        <end position="276"/>
    </location>
</feature>
<keyword evidence="3 6" id="KW-0812">Transmembrane</keyword>
<feature type="transmembrane region" description="Helical" evidence="6">
    <location>
        <begin position="453"/>
        <end position="472"/>
    </location>
</feature>
<keyword evidence="8" id="KW-1185">Reference proteome</keyword>
<evidence type="ECO:0000313" key="7">
    <source>
        <dbReference type="EMBL" id="WWD82648.1"/>
    </source>
</evidence>
<keyword evidence="4 6" id="KW-1133">Transmembrane helix</keyword>
<dbReference type="RefSeq" id="WP_018589099.1">
    <property type="nucleotide sequence ID" value="NZ_CP117523.1"/>
</dbReference>
<dbReference type="PANTHER" id="PTHR30250:SF11">
    <property type="entry name" value="O-ANTIGEN TRANSPORTER-RELATED"/>
    <property type="match status" value="1"/>
</dbReference>
<dbReference type="Proteomes" id="UP001348492">
    <property type="component" value="Chromosome"/>
</dbReference>
<feature type="transmembrane region" description="Helical" evidence="6">
    <location>
        <begin position="121"/>
        <end position="142"/>
    </location>
</feature>
<gene>
    <name evidence="7" type="ORF">TEGL_10400</name>
</gene>
<keyword evidence="5 6" id="KW-0472">Membrane</keyword>
<evidence type="ECO:0000256" key="5">
    <source>
        <dbReference type="ARBA" id="ARBA00023136"/>
    </source>
</evidence>
<evidence type="ECO:0000256" key="3">
    <source>
        <dbReference type="ARBA" id="ARBA00022692"/>
    </source>
</evidence>